<dbReference type="RefSeq" id="WP_078929054.1">
    <property type="nucleotide sequence ID" value="NZ_FUXX01000029.1"/>
</dbReference>
<name>A0A1T4VKG5_9GAMM</name>
<dbReference type="InterPro" id="IPR036700">
    <property type="entry name" value="BOBF_sf"/>
</dbReference>
<sequence length="152" mass="16921">MQYIMKSMLKHITTVLIIVAVCVGGYTFAQHENLISDSNVKVEGVSDDFTHNHIRPDAPNSVKGVKKVAKEGDYVLLRGVFVRRADAGIYEFHDDAGDGLFVDLGKSFVLNERFFNTSEFFIWGTVKDNNKSTTIEAISMSAKSFPVTSRIP</sequence>
<dbReference type="AlphaFoldDB" id="A0A1T4VKG5"/>
<reference evidence="2" key="1">
    <citation type="submission" date="2017-02" db="EMBL/GenBank/DDBJ databases">
        <authorList>
            <person name="Varghese N."/>
            <person name="Submissions S."/>
        </authorList>
    </citation>
    <scope>NUCLEOTIDE SEQUENCE [LARGE SCALE GENOMIC DNA]</scope>
    <source>
        <strain evidence="2">DSM 3072</strain>
    </source>
</reference>
<organism evidence="1 2">
    <name type="scientific">Succinivibrio dextrinosolvens DSM 3072</name>
    <dbReference type="NCBI Taxonomy" id="1123324"/>
    <lineage>
        <taxon>Bacteria</taxon>
        <taxon>Pseudomonadati</taxon>
        <taxon>Pseudomonadota</taxon>
        <taxon>Gammaproteobacteria</taxon>
        <taxon>Aeromonadales</taxon>
        <taxon>Succinivibrionaceae</taxon>
        <taxon>Succinivibrio</taxon>
    </lineage>
</organism>
<dbReference type="EMBL" id="FUXX01000029">
    <property type="protein sequence ID" value="SKA65413.1"/>
    <property type="molecule type" value="Genomic_DNA"/>
</dbReference>
<protein>
    <submittedName>
        <fullName evidence="1">Uncharacterized protein</fullName>
    </submittedName>
</protein>
<dbReference type="Proteomes" id="UP000242432">
    <property type="component" value="Unassembled WGS sequence"/>
</dbReference>
<dbReference type="SUPFAM" id="SSF101756">
    <property type="entry name" value="Hypothetical protein YgiW"/>
    <property type="match status" value="1"/>
</dbReference>
<accession>A0A1T4VKG5</accession>
<dbReference type="Gene3D" id="2.40.50.200">
    <property type="entry name" value="Bacterial OB-fold"/>
    <property type="match status" value="1"/>
</dbReference>
<keyword evidence="2" id="KW-1185">Reference proteome</keyword>
<evidence type="ECO:0000313" key="1">
    <source>
        <dbReference type="EMBL" id="SKA65413.1"/>
    </source>
</evidence>
<proteinExistence type="predicted"/>
<evidence type="ECO:0000313" key="2">
    <source>
        <dbReference type="Proteomes" id="UP000242432"/>
    </source>
</evidence>
<gene>
    <name evidence="1" type="ORF">SAMN02745213_01658</name>
</gene>